<sequence>EKEVAVRRQEALKAHREAFQPIDRNEILEHERKYKEALVEVQRKKHLLEEQKQLEHEEELHRRMHAAGGADQARHHLPEGQGVRPLCNHSEDEGGALDEGGPLEEYPMLSGVSPTAAVDRSWTAREDLEVRQSLVGRYSDYGEHNARYSQQVSESANESDAAPPGESDPPAPRRQPAQLPPEAGKPAGKRKKRFRGKAMAKVIEQDWMRKEEQLSRKAELKQRRAKQKNYANMVKELYLPPVDLDLQEELEERVEKNKPVKLPPLKKEEQRRKYKVRDLFADRRVQLQRGAEDGDELLRMRMEASARVSAVPADERWAEKSAHAKEIEVQGAADGRVPLLPDIDLGRHTSHGPISSKQRDLLEPLSEALGSDAKSDPGPPKPKRVAMAEDKEPRGPKAQESRTVRRQKAAHAAEGRARQSQGDSIAEGAKSRKTRKSPRVRPLRENGDILLPSLLAAGTSAEAADLVHKAHESELRAKKVAASVSMSSDVMGEIELDQKASELYVDAIKNKLAAFTAPFDGYD</sequence>
<comment type="caution">
    <text evidence="2">The sequence shown here is derived from an EMBL/GenBank/DDBJ whole genome shotgun (WGS) entry which is preliminary data.</text>
</comment>
<protein>
    <submittedName>
        <fullName evidence="2">Uncharacterized protein</fullName>
    </submittedName>
</protein>
<dbReference type="Proteomes" id="UP001190700">
    <property type="component" value="Unassembled WGS sequence"/>
</dbReference>
<evidence type="ECO:0000256" key="1">
    <source>
        <dbReference type="SAM" id="MobiDB-lite"/>
    </source>
</evidence>
<dbReference type="AlphaFoldDB" id="A0AAE0ESI2"/>
<feature type="compositionally biased region" description="Low complexity" evidence="1">
    <location>
        <begin position="174"/>
        <end position="186"/>
    </location>
</feature>
<organism evidence="2 3">
    <name type="scientific">Cymbomonas tetramitiformis</name>
    <dbReference type="NCBI Taxonomy" id="36881"/>
    <lineage>
        <taxon>Eukaryota</taxon>
        <taxon>Viridiplantae</taxon>
        <taxon>Chlorophyta</taxon>
        <taxon>Pyramimonadophyceae</taxon>
        <taxon>Pyramimonadales</taxon>
        <taxon>Pyramimonadaceae</taxon>
        <taxon>Cymbomonas</taxon>
    </lineage>
</organism>
<feature type="non-terminal residue" evidence="2">
    <location>
        <position position="1"/>
    </location>
</feature>
<keyword evidence="3" id="KW-1185">Reference proteome</keyword>
<feature type="region of interest" description="Disordered" evidence="1">
    <location>
        <begin position="305"/>
        <end position="445"/>
    </location>
</feature>
<accession>A0AAE0ESI2</accession>
<evidence type="ECO:0000313" key="2">
    <source>
        <dbReference type="EMBL" id="KAK3239333.1"/>
    </source>
</evidence>
<feature type="compositionally biased region" description="Polar residues" evidence="1">
    <location>
        <begin position="147"/>
        <end position="158"/>
    </location>
</feature>
<evidence type="ECO:0000313" key="3">
    <source>
        <dbReference type="Proteomes" id="UP001190700"/>
    </source>
</evidence>
<gene>
    <name evidence="2" type="ORF">CYMTET_50735</name>
</gene>
<feature type="compositionally biased region" description="Basic residues" evidence="1">
    <location>
        <begin position="187"/>
        <end position="197"/>
    </location>
</feature>
<feature type="compositionally biased region" description="Basic and acidic residues" evidence="1">
    <location>
        <begin position="386"/>
        <end position="403"/>
    </location>
</feature>
<feature type="compositionally biased region" description="Basic and acidic residues" evidence="1">
    <location>
        <begin position="313"/>
        <end position="328"/>
    </location>
</feature>
<proteinExistence type="predicted"/>
<feature type="compositionally biased region" description="Basic residues" evidence="1">
    <location>
        <begin position="431"/>
        <end position="441"/>
    </location>
</feature>
<dbReference type="EMBL" id="LGRX02033948">
    <property type="protein sequence ID" value="KAK3239333.1"/>
    <property type="molecule type" value="Genomic_DNA"/>
</dbReference>
<feature type="region of interest" description="Disordered" evidence="1">
    <location>
        <begin position="55"/>
        <end position="197"/>
    </location>
</feature>
<reference evidence="2 3" key="1">
    <citation type="journal article" date="2015" name="Genome Biol. Evol.">
        <title>Comparative Genomics of a Bacterivorous Green Alga Reveals Evolutionary Causalities and Consequences of Phago-Mixotrophic Mode of Nutrition.</title>
        <authorList>
            <person name="Burns J.A."/>
            <person name="Paasch A."/>
            <person name="Narechania A."/>
            <person name="Kim E."/>
        </authorList>
    </citation>
    <scope>NUCLEOTIDE SEQUENCE [LARGE SCALE GENOMIC DNA]</scope>
    <source>
        <strain evidence="2 3">PLY_AMNH</strain>
    </source>
</reference>
<name>A0AAE0ESI2_9CHLO</name>